<dbReference type="AlphaFoldDB" id="Q2HV84"/>
<proteinExistence type="predicted"/>
<evidence type="ECO:0008006" key="2">
    <source>
        <dbReference type="Google" id="ProtNLM"/>
    </source>
</evidence>
<dbReference type="Gene3D" id="3.60.10.10">
    <property type="entry name" value="Endonuclease/exonuclease/phosphatase"/>
    <property type="match status" value="1"/>
</dbReference>
<protein>
    <recommendedName>
        <fullName evidence="2">Endonuclease/exonuclease/phosphatase family protein</fullName>
    </recommendedName>
</protein>
<reference evidence="1" key="2">
    <citation type="submission" date="2007-03" db="EMBL/GenBank/DDBJ databases">
        <authorList>
            <consortium name="The International Medicago Genome Annotation Group"/>
        </authorList>
    </citation>
    <scope>NUCLEOTIDE SEQUENCE</scope>
</reference>
<dbReference type="EMBL" id="AC148994">
    <property type="protein sequence ID" value="ABD28563.1"/>
    <property type="molecule type" value="Genomic_DNA"/>
</dbReference>
<accession>Q2HV84</accession>
<dbReference type="PANTHER" id="PTHR33710">
    <property type="entry name" value="BNAC02G09200D PROTEIN"/>
    <property type="match status" value="1"/>
</dbReference>
<sequence length="200" mass="23338">MPLLGYQFTWFKSIGTEASKEARLDRALVSNSWQSMFPNAAFQTLVAPISDHTPLLLQLDPIPWRQPHRSFKFNNAWLLEPKLIDLVKNNWEHYPSTNILAKLNYCVEDITSWSRSAIPNFKHLINKQRFKIEEFRNDASDATDPQLQVMQQNLTTLILQEDSYWKQRSKIFWLSEGDINSKFFHASASAFIASSMEVHY</sequence>
<organism evidence="1">
    <name type="scientific">Medicago truncatula</name>
    <name type="common">Barrel medic</name>
    <name type="synonym">Medicago tribuloides</name>
    <dbReference type="NCBI Taxonomy" id="3880"/>
    <lineage>
        <taxon>Eukaryota</taxon>
        <taxon>Viridiplantae</taxon>
        <taxon>Streptophyta</taxon>
        <taxon>Embryophyta</taxon>
        <taxon>Tracheophyta</taxon>
        <taxon>Spermatophyta</taxon>
        <taxon>Magnoliopsida</taxon>
        <taxon>eudicotyledons</taxon>
        <taxon>Gunneridae</taxon>
        <taxon>Pentapetalae</taxon>
        <taxon>rosids</taxon>
        <taxon>fabids</taxon>
        <taxon>Fabales</taxon>
        <taxon>Fabaceae</taxon>
        <taxon>Papilionoideae</taxon>
        <taxon>50 kb inversion clade</taxon>
        <taxon>NPAAA clade</taxon>
        <taxon>Hologalegina</taxon>
        <taxon>IRL clade</taxon>
        <taxon>Trifolieae</taxon>
        <taxon>Medicago</taxon>
    </lineage>
</organism>
<name>Q2HV84_MEDTR</name>
<dbReference type="InterPro" id="IPR036691">
    <property type="entry name" value="Endo/exonu/phosph_ase_sf"/>
</dbReference>
<evidence type="ECO:0000313" key="1">
    <source>
        <dbReference type="EMBL" id="ABD28563.1"/>
    </source>
</evidence>
<dbReference type="SUPFAM" id="SSF56219">
    <property type="entry name" value="DNase I-like"/>
    <property type="match status" value="1"/>
</dbReference>
<reference evidence="1" key="1">
    <citation type="submission" date="2004-07" db="EMBL/GenBank/DDBJ databases">
        <authorList>
            <person name="Town C.D."/>
        </authorList>
    </citation>
    <scope>NUCLEOTIDE SEQUENCE</scope>
</reference>
<gene>
    <name evidence="1" type="ORF">MtrDRAFT_AC148994g5v2</name>
</gene>
<dbReference type="PANTHER" id="PTHR33710:SF79">
    <property type="entry name" value="OS06G0205337 PROTEIN"/>
    <property type="match status" value="1"/>
</dbReference>